<evidence type="ECO:0000313" key="4">
    <source>
        <dbReference type="Proteomes" id="UP000653730"/>
    </source>
</evidence>
<evidence type="ECO:0000256" key="1">
    <source>
        <dbReference type="SAM" id="SignalP"/>
    </source>
</evidence>
<dbReference type="RefSeq" id="WP_187966638.1">
    <property type="nucleotide sequence ID" value="NZ_JACVDC010000061.1"/>
</dbReference>
<keyword evidence="1" id="KW-0732">Signal</keyword>
<keyword evidence="4" id="KW-1185">Reference proteome</keyword>
<protein>
    <submittedName>
        <fullName evidence="3">DUF4833 domain-containing protein</fullName>
    </submittedName>
</protein>
<evidence type="ECO:0000259" key="2">
    <source>
        <dbReference type="Pfam" id="PF16117"/>
    </source>
</evidence>
<feature type="signal peptide" evidence="1">
    <location>
        <begin position="1"/>
        <end position="18"/>
    </location>
</feature>
<dbReference type="Pfam" id="PF16117">
    <property type="entry name" value="DUF4833"/>
    <property type="match status" value="1"/>
</dbReference>
<dbReference type="AlphaFoldDB" id="A0A926JU04"/>
<name>A0A926JU04_9FLAO</name>
<reference evidence="3 4" key="1">
    <citation type="submission" date="2020-09" db="EMBL/GenBank/DDBJ databases">
        <title>Sinomicrobium weinanense sp. nov., a halophilic bacteria isolated from saline-alkali soil.</title>
        <authorList>
            <person name="Wu P."/>
            <person name="Ren H."/>
            <person name="Mei Y."/>
            <person name="Liang Y."/>
            <person name="Chen Z."/>
        </authorList>
    </citation>
    <scope>NUCLEOTIDE SEQUENCE [LARGE SCALE GENOMIC DNA]</scope>
    <source>
        <strain evidence="3 4">FJxs</strain>
    </source>
</reference>
<comment type="caution">
    <text evidence="3">The sequence shown here is derived from an EMBL/GenBank/DDBJ whole genome shotgun (WGS) entry which is preliminary data.</text>
</comment>
<evidence type="ECO:0000313" key="3">
    <source>
        <dbReference type="EMBL" id="MBC9797507.1"/>
    </source>
</evidence>
<accession>A0A926JU04</accession>
<dbReference type="InterPro" id="IPR032269">
    <property type="entry name" value="DUF4833"/>
</dbReference>
<proteinExistence type="predicted"/>
<gene>
    <name evidence="3" type="ORF">IBL28_16140</name>
</gene>
<dbReference type="EMBL" id="JACVDC010000061">
    <property type="protein sequence ID" value="MBC9797507.1"/>
    <property type="molecule type" value="Genomic_DNA"/>
</dbReference>
<dbReference type="Proteomes" id="UP000653730">
    <property type="component" value="Unassembled WGS sequence"/>
</dbReference>
<organism evidence="3 4">
    <name type="scientific">Sinomicrobium weinanense</name>
    <dbReference type="NCBI Taxonomy" id="2842200"/>
    <lineage>
        <taxon>Bacteria</taxon>
        <taxon>Pseudomonadati</taxon>
        <taxon>Bacteroidota</taxon>
        <taxon>Flavobacteriia</taxon>
        <taxon>Flavobacteriales</taxon>
        <taxon>Flavobacteriaceae</taxon>
        <taxon>Sinomicrobium</taxon>
    </lineage>
</organism>
<feature type="chain" id="PRO_5037531823" evidence="1">
    <location>
        <begin position="19"/>
        <end position="173"/>
    </location>
</feature>
<feature type="domain" description="DUF4833" evidence="2">
    <location>
        <begin position="33"/>
        <end position="170"/>
    </location>
</feature>
<sequence>MKTICSFAFFFVFVFVVAQDGYPVPEKTPARLFYIQHSQNHNTYVYDVNMNGTSINREDPVYAHRIVYTEGGVDKPLTGIQKRMAYGIEANYVKPGLYEMYLAATKKQKLYLTLNAQGPPRVYTTVNNHKIYVDRMFIKLKDSTSGIGVHAEYVLFEGQDFDTGENVTEKMEM</sequence>